<accession>A0A377FY07</accession>
<dbReference type="Proteomes" id="UP000254060">
    <property type="component" value="Unassembled WGS sequence"/>
</dbReference>
<evidence type="ECO:0000256" key="5">
    <source>
        <dbReference type="ARBA" id="ARBA00023136"/>
    </source>
</evidence>
<feature type="transmembrane region" description="Helical" evidence="6">
    <location>
        <begin position="7"/>
        <end position="30"/>
    </location>
</feature>
<dbReference type="EMBL" id="UGGP01000001">
    <property type="protein sequence ID" value="STO09454.1"/>
    <property type="molecule type" value="Genomic_DNA"/>
</dbReference>
<dbReference type="RefSeq" id="WP_024370928.1">
    <property type="nucleotide sequence ID" value="NZ_UGGP01000001.1"/>
</dbReference>
<evidence type="ECO:0000256" key="6">
    <source>
        <dbReference type="SAM" id="Phobius"/>
    </source>
</evidence>
<keyword evidence="5 6" id="KW-0472">Membrane</keyword>
<dbReference type="InterPro" id="IPR005538">
    <property type="entry name" value="LrgA/CidA"/>
</dbReference>
<dbReference type="PANTHER" id="PTHR33931">
    <property type="entry name" value="HOLIN-LIKE PROTEIN CIDA-RELATED"/>
    <property type="match status" value="1"/>
</dbReference>
<gene>
    <name evidence="7" type="primary">yohJ</name>
    <name evidence="7" type="ORF">NCTC13163_02892</name>
</gene>
<protein>
    <submittedName>
        <fullName evidence="7">Holin-like protein</fullName>
    </submittedName>
</protein>
<feature type="transmembrane region" description="Helical" evidence="6">
    <location>
        <begin position="36"/>
        <end position="55"/>
    </location>
</feature>
<dbReference type="AlphaFoldDB" id="A0A377FY07"/>
<evidence type="ECO:0000256" key="4">
    <source>
        <dbReference type="ARBA" id="ARBA00022989"/>
    </source>
</evidence>
<dbReference type="OrthoDB" id="3176438at2"/>
<dbReference type="GO" id="GO:0005886">
    <property type="term" value="C:plasma membrane"/>
    <property type="evidence" value="ECO:0007669"/>
    <property type="project" value="UniProtKB-SubCell"/>
</dbReference>
<dbReference type="STRING" id="1397694.GCA_000702585_00314"/>
<proteinExistence type="predicted"/>
<dbReference type="PANTHER" id="PTHR33931:SF2">
    <property type="entry name" value="HOLIN-LIKE PROTEIN CIDA"/>
    <property type="match status" value="1"/>
</dbReference>
<keyword evidence="4 6" id="KW-1133">Transmembrane helix</keyword>
<feature type="transmembrane region" description="Helical" evidence="6">
    <location>
        <begin position="90"/>
        <end position="110"/>
    </location>
</feature>
<evidence type="ECO:0000256" key="2">
    <source>
        <dbReference type="ARBA" id="ARBA00022475"/>
    </source>
</evidence>
<dbReference type="Pfam" id="PF03788">
    <property type="entry name" value="LrgA"/>
    <property type="match status" value="1"/>
</dbReference>
<organism evidence="7 8">
    <name type="scientific">Exiguobacterium aurantiacum</name>
    <dbReference type="NCBI Taxonomy" id="33987"/>
    <lineage>
        <taxon>Bacteria</taxon>
        <taxon>Bacillati</taxon>
        <taxon>Bacillota</taxon>
        <taxon>Bacilli</taxon>
        <taxon>Bacillales</taxon>
        <taxon>Bacillales Family XII. Incertae Sedis</taxon>
        <taxon>Exiguobacterium</taxon>
    </lineage>
</organism>
<evidence type="ECO:0000313" key="8">
    <source>
        <dbReference type="Proteomes" id="UP000254060"/>
    </source>
</evidence>
<keyword evidence="2" id="KW-1003">Cell membrane</keyword>
<evidence type="ECO:0000256" key="3">
    <source>
        <dbReference type="ARBA" id="ARBA00022692"/>
    </source>
</evidence>
<keyword evidence="3 6" id="KW-0812">Transmembrane</keyword>
<comment type="subcellular location">
    <subcellularLocation>
        <location evidence="1">Cell membrane</location>
        <topology evidence="1">Multi-pass membrane protein</topology>
    </subcellularLocation>
</comment>
<sequence length="118" mass="12781">MQLLIKWIIGLSLLFGLSALGNWIVATLAWNVPGNVIGMVLLLTLLMTKVIRVEWIEDSAGFLTKHLAFFFIPIAVGLMSYSDLLKAEGIPLFVSLLISLLVGLVVTAVISGRRGEAS</sequence>
<reference evidence="7 8" key="1">
    <citation type="submission" date="2018-06" db="EMBL/GenBank/DDBJ databases">
        <authorList>
            <consortium name="Pathogen Informatics"/>
            <person name="Doyle S."/>
        </authorList>
    </citation>
    <scope>NUCLEOTIDE SEQUENCE [LARGE SCALE GENOMIC DNA]</scope>
    <source>
        <strain evidence="7 8">NCTC13163</strain>
    </source>
</reference>
<name>A0A377FY07_9BACL</name>
<feature type="transmembrane region" description="Helical" evidence="6">
    <location>
        <begin position="67"/>
        <end position="84"/>
    </location>
</feature>
<evidence type="ECO:0000313" key="7">
    <source>
        <dbReference type="EMBL" id="STO09454.1"/>
    </source>
</evidence>
<evidence type="ECO:0000256" key="1">
    <source>
        <dbReference type="ARBA" id="ARBA00004651"/>
    </source>
</evidence>